<evidence type="ECO:0000313" key="2">
    <source>
        <dbReference type="EMBL" id="MBG6122743.1"/>
    </source>
</evidence>
<sequence length="477" mass="53010">MTTKGRGGGGGSTFVGTPEPYFSIERFDDERVASGHILREAEYALFSCYAEQGFGVWDMDVEIATLQRDTGMNKWAVTRGILGYSRLQDLPMLKELQEESKLLDTTRLAAIDTVCSELGNGVDVEVWFEIDGFLVDLFTPNAPNQIFPGTGTIYYQLRRRIGEIDPGVRYDEKRRKKREKQAEGKATLSYIRRAGGKTLEYSSDAATMSAVQAFIEETARENDISLADATTALLTGALVPPVQVTLYGYVPTTAPENGGNPIEGAPVFFPDSGWTDPHGLASLDEMGGLDGARIIPLDPVAEQETTSYRPTTAMIALCAGRDGTCLWPGCSKPAQRCQLDHRIPFDEGGRTTPSNLFSLCQHHHNVKTDRRAHYIVDPETREVVWLFDDGTYALTHLEGFIGDQLTPRNPRWRRSLDDIKVSRRHAAQFFAKAHTIADQIDDAYDAGEDPAELFAQLRDLEEEYGIAFDIQLVRPPF</sequence>
<dbReference type="RefSeq" id="WP_196825084.1">
    <property type="nucleotide sequence ID" value="NZ_CP046980.1"/>
</dbReference>
<organism evidence="2 3">
    <name type="scientific">Corynebacterium aquatimens</name>
    <dbReference type="NCBI Taxonomy" id="1190508"/>
    <lineage>
        <taxon>Bacteria</taxon>
        <taxon>Bacillati</taxon>
        <taxon>Actinomycetota</taxon>
        <taxon>Actinomycetes</taxon>
        <taxon>Mycobacteriales</taxon>
        <taxon>Corynebacteriaceae</taxon>
        <taxon>Corynebacterium</taxon>
    </lineage>
</organism>
<reference evidence="2" key="1">
    <citation type="submission" date="2020-11" db="EMBL/GenBank/DDBJ databases">
        <title>Sequencing the genomes of 1000 actinobacteria strains.</title>
        <authorList>
            <person name="Klenk H.-P."/>
        </authorList>
    </citation>
    <scope>NUCLEOTIDE SEQUENCE</scope>
    <source>
        <strain evidence="2">DSM 45632</strain>
    </source>
</reference>
<dbReference type="InterPro" id="IPR003615">
    <property type="entry name" value="HNH_nuc"/>
</dbReference>
<dbReference type="SMART" id="SM00507">
    <property type="entry name" value="HNHc"/>
    <property type="match status" value="1"/>
</dbReference>
<dbReference type="InterPro" id="IPR002711">
    <property type="entry name" value="HNH"/>
</dbReference>
<dbReference type="CDD" id="cd00085">
    <property type="entry name" value="HNHc"/>
    <property type="match status" value="1"/>
</dbReference>
<evidence type="ECO:0000313" key="3">
    <source>
        <dbReference type="Proteomes" id="UP000658613"/>
    </source>
</evidence>
<feature type="domain" description="HNH nuclease" evidence="1">
    <location>
        <begin position="313"/>
        <end position="365"/>
    </location>
</feature>
<protein>
    <recommendedName>
        <fullName evidence="1">HNH nuclease domain-containing protein</fullName>
    </recommendedName>
</protein>
<keyword evidence="3" id="KW-1185">Reference proteome</keyword>
<dbReference type="Proteomes" id="UP000658613">
    <property type="component" value="Unassembled WGS sequence"/>
</dbReference>
<proteinExistence type="predicted"/>
<evidence type="ECO:0000259" key="1">
    <source>
        <dbReference type="SMART" id="SM00507"/>
    </source>
</evidence>
<dbReference type="AlphaFoldDB" id="A0A931GS72"/>
<dbReference type="GO" id="GO:0008270">
    <property type="term" value="F:zinc ion binding"/>
    <property type="evidence" value="ECO:0007669"/>
    <property type="project" value="InterPro"/>
</dbReference>
<dbReference type="Pfam" id="PF01844">
    <property type="entry name" value="HNH"/>
    <property type="match status" value="1"/>
</dbReference>
<name>A0A931GS72_9CORY</name>
<dbReference type="EMBL" id="JADOUE010000001">
    <property type="protein sequence ID" value="MBG6122743.1"/>
    <property type="molecule type" value="Genomic_DNA"/>
</dbReference>
<accession>A0A931GS72</accession>
<dbReference type="GO" id="GO:0003676">
    <property type="term" value="F:nucleic acid binding"/>
    <property type="evidence" value="ECO:0007669"/>
    <property type="project" value="InterPro"/>
</dbReference>
<dbReference type="Gene3D" id="1.10.30.50">
    <property type="match status" value="1"/>
</dbReference>
<gene>
    <name evidence="2" type="ORF">IW254_001712</name>
</gene>
<dbReference type="GO" id="GO:0004519">
    <property type="term" value="F:endonuclease activity"/>
    <property type="evidence" value="ECO:0007669"/>
    <property type="project" value="InterPro"/>
</dbReference>
<comment type="caution">
    <text evidence="2">The sequence shown here is derived from an EMBL/GenBank/DDBJ whole genome shotgun (WGS) entry which is preliminary data.</text>
</comment>